<dbReference type="AlphaFoldDB" id="A0A495MRG0"/>
<evidence type="ECO:0000313" key="2">
    <source>
        <dbReference type="Proteomes" id="UP000277579"/>
    </source>
</evidence>
<dbReference type="Gene3D" id="3.40.50.720">
    <property type="entry name" value="NAD(P)-binding Rossmann-like Domain"/>
    <property type="match status" value="1"/>
</dbReference>
<proteinExistence type="predicted"/>
<accession>A0A495MRG0</accession>
<dbReference type="RefSeq" id="WP_121376118.1">
    <property type="nucleotide sequence ID" value="NZ_RBLC01000001.1"/>
</dbReference>
<name>A0A495MRG0_9FLAO</name>
<reference evidence="1 2" key="1">
    <citation type="submission" date="2018-10" db="EMBL/GenBank/DDBJ databases">
        <title>Genomic Encyclopedia of Archaeal and Bacterial Type Strains, Phase II (KMG-II): from individual species to whole genera.</title>
        <authorList>
            <person name="Goeker M."/>
        </authorList>
    </citation>
    <scope>NUCLEOTIDE SEQUENCE [LARGE SCALE GENOMIC DNA]</scope>
    <source>
        <strain evidence="1 2">DSM 29537</strain>
    </source>
</reference>
<sequence length="175" mass="19840">MSVKKINIILFGIETVGSSLINQILASQKAPLENRKFELRLPIITNSTVAFFEKPTVKNAWEANFIQFAIPFKVEDIISFVQENELENLIAVDTTETDDLLSEYFELLQNDFDVISTNPVIEKLPADFNASINASLKKFGKEFFFINPIKKEAVSETLLKKIIQIAEKQDLKLAV</sequence>
<dbReference type="InterPro" id="IPR036291">
    <property type="entry name" value="NAD(P)-bd_dom_sf"/>
</dbReference>
<dbReference type="OrthoDB" id="9799110at2"/>
<evidence type="ECO:0000313" key="1">
    <source>
        <dbReference type="EMBL" id="RKS26829.1"/>
    </source>
</evidence>
<gene>
    <name evidence="1" type="ORF">CLV94_1899</name>
</gene>
<dbReference type="Proteomes" id="UP000277579">
    <property type="component" value="Unassembled WGS sequence"/>
</dbReference>
<dbReference type="EMBL" id="RBLC01000001">
    <property type="protein sequence ID" value="RKS26829.1"/>
    <property type="molecule type" value="Genomic_DNA"/>
</dbReference>
<comment type="caution">
    <text evidence="1">The sequence shown here is derived from an EMBL/GenBank/DDBJ whole genome shotgun (WGS) entry which is preliminary data.</text>
</comment>
<keyword evidence="2" id="KW-1185">Reference proteome</keyword>
<organism evidence="1 2">
    <name type="scientific">Flavobacterium endophyticum</name>
    <dbReference type="NCBI Taxonomy" id="1540163"/>
    <lineage>
        <taxon>Bacteria</taxon>
        <taxon>Pseudomonadati</taxon>
        <taxon>Bacteroidota</taxon>
        <taxon>Flavobacteriia</taxon>
        <taxon>Flavobacteriales</taxon>
        <taxon>Flavobacteriaceae</taxon>
        <taxon>Flavobacterium</taxon>
    </lineage>
</organism>
<protein>
    <submittedName>
        <fullName evidence="1">Homoserine dehydrogenase-like protein</fullName>
    </submittedName>
</protein>
<dbReference type="SUPFAM" id="SSF51735">
    <property type="entry name" value="NAD(P)-binding Rossmann-fold domains"/>
    <property type="match status" value="1"/>
</dbReference>